<dbReference type="InterPro" id="IPR047767">
    <property type="entry name" value="PSP1-like"/>
</dbReference>
<evidence type="ECO:0000256" key="1">
    <source>
        <dbReference type="SAM" id="MobiDB-lite"/>
    </source>
</evidence>
<protein>
    <recommendedName>
        <fullName evidence="2">PSP1 C-terminal domain-containing protein</fullName>
    </recommendedName>
</protein>
<dbReference type="EMBL" id="KN823036">
    <property type="protein sequence ID" value="KIO25751.1"/>
    <property type="molecule type" value="Genomic_DNA"/>
</dbReference>
<evidence type="ECO:0000259" key="2">
    <source>
        <dbReference type="PROSITE" id="PS51411"/>
    </source>
</evidence>
<dbReference type="PANTHER" id="PTHR43830:SF3">
    <property type="entry name" value="PROTEIN PSP1"/>
    <property type="match status" value="1"/>
</dbReference>
<feature type="region of interest" description="Disordered" evidence="1">
    <location>
        <begin position="452"/>
        <end position="543"/>
    </location>
</feature>
<reference evidence="4" key="2">
    <citation type="submission" date="2015-01" db="EMBL/GenBank/DDBJ databases">
        <title>Evolutionary Origins and Diversification of the Mycorrhizal Mutualists.</title>
        <authorList>
            <consortium name="DOE Joint Genome Institute"/>
            <consortium name="Mycorrhizal Genomics Consortium"/>
            <person name="Kohler A."/>
            <person name="Kuo A."/>
            <person name="Nagy L.G."/>
            <person name="Floudas D."/>
            <person name="Copeland A."/>
            <person name="Barry K.W."/>
            <person name="Cichocki N."/>
            <person name="Veneault-Fourrey C."/>
            <person name="LaButti K."/>
            <person name="Lindquist E.A."/>
            <person name="Lipzen A."/>
            <person name="Lundell T."/>
            <person name="Morin E."/>
            <person name="Murat C."/>
            <person name="Riley R."/>
            <person name="Ohm R."/>
            <person name="Sun H."/>
            <person name="Tunlid A."/>
            <person name="Henrissat B."/>
            <person name="Grigoriev I.V."/>
            <person name="Hibbett D.S."/>
            <person name="Martin F."/>
        </authorList>
    </citation>
    <scope>NUCLEOTIDE SEQUENCE [LARGE SCALE GENOMIC DNA]</scope>
    <source>
        <strain evidence="4">MUT 4182</strain>
    </source>
</reference>
<evidence type="ECO:0000313" key="4">
    <source>
        <dbReference type="Proteomes" id="UP000054248"/>
    </source>
</evidence>
<feature type="compositionally biased region" description="Basic and acidic residues" evidence="1">
    <location>
        <begin position="10"/>
        <end position="19"/>
    </location>
</feature>
<accession>A0A0C3QH24</accession>
<feature type="domain" description="PSP1 C-terminal" evidence="2">
    <location>
        <begin position="807"/>
        <end position="892"/>
    </location>
</feature>
<reference evidence="3 4" key="1">
    <citation type="submission" date="2014-04" db="EMBL/GenBank/DDBJ databases">
        <authorList>
            <consortium name="DOE Joint Genome Institute"/>
            <person name="Kuo A."/>
            <person name="Girlanda M."/>
            <person name="Perotto S."/>
            <person name="Kohler A."/>
            <person name="Nagy L.G."/>
            <person name="Floudas D."/>
            <person name="Copeland A."/>
            <person name="Barry K.W."/>
            <person name="Cichocki N."/>
            <person name="Veneault-Fourrey C."/>
            <person name="LaButti K."/>
            <person name="Lindquist E.A."/>
            <person name="Lipzen A."/>
            <person name="Lundell T."/>
            <person name="Morin E."/>
            <person name="Murat C."/>
            <person name="Sun H."/>
            <person name="Tunlid A."/>
            <person name="Henrissat B."/>
            <person name="Grigoriev I.V."/>
            <person name="Hibbett D.S."/>
            <person name="Martin F."/>
            <person name="Nordberg H.P."/>
            <person name="Cantor M.N."/>
            <person name="Hua S.X."/>
        </authorList>
    </citation>
    <scope>NUCLEOTIDE SEQUENCE [LARGE SCALE GENOMIC DNA]</scope>
    <source>
        <strain evidence="3 4">MUT 4182</strain>
    </source>
</reference>
<dbReference type="GO" id="GO:0005737">
    <property type="term" value="C:cytoplasm"/>
    <property type="evidence" value="ECO:0007669"/>
    <property type="project" value="TreeGrafter"/>
</dbReference>
<feature type="region of interest" description="Disordered" evidence="1">
    <location>
        <begin position="1"/>
        <end position="86"/>
    </location>
</feature>
<feature type="region of interest" description="Disordered" evidence="1">
    <location>
        <begin position="319"/>
        <end position="347"/>
    </location>
</feature>
<dbReference type="Pfam" id="PF04468">
    <property type="entry name" value="PSP1"/>
    <property type="match status" value="1"/>
</dbReference>
<feature type="region of interest" description="Disordered" evidence="1">
    <location>
        <begin position="640"/>
        <end position="704"/>
    </location>
</feature>
<proteinExistence type="predicted"/>
<feature type="region of interest" description="Disordered" evidence="1">
    <location>
        <begin position="356"/>
        <end position="375"/>
    </location>
</feature>
<dbReference type="PANTHER" id="PTHR43830">
    <property type="entry name" value="PROTEIN PSP1"/>
    <property type="match status" value="1"/>
</dbReference>
<gene>
    <name evidence="3" type="ORF">M407DRAFT_24909</name>
</gene>
<keyword evidence="4" id="KW-1185">Reference proteome</keyword>
<dbReference type="AlphaFoldDB" id="A0A0C3QH24"/>
<name>A0A0C3QH24_9AGAM</name>
<dbReference type="InterPro" id="IPR007557">
    <property type="entry name" value="PSP1_C"/>
</dbReference>
<feature type="compositionally biased region" description="Low complexity" evidence="1">
    <location>
        <begin position="687"/>
        <end position="701"/>
    </location>
</feature>
<dbReference type="NCBIfam" id="NF041131">
    <property type="entry name" value="RicT_YaaT_fam"/>
    <property type="match status" value="1"/>
</dbReference>
<feature type="region of interest" description="Disordered" evidence="1">
    <location>
        <begin position="205"/>
        <end position="284"/>
    </location>
</feature>
<sequence>MQHNQAPSQDDGRRSRFAFDHPSAFGSFRESSLPAALRDRAASQPPRGLTETLSARPDSASRRFESPFGAPGTPPPLSAATVGPGSVWSPARHASFHMNHPASPASTTGVGAFPSNSRTAAMRSLSFSTSSDLPSRLQSFMRDSFPSTFEDDEDEYDVLTEFNGLGNPDLTTHPAYNRQPAHIHTMSMSGTRDYTHPLRGTRAAALAAADNSSRSRSQSLAATNRRQLPGGMASSMSNTLPSRGSASLMQDWGDLSGSSAMNSGARTIPATNRAQGSNPTDLSNMSPFVRDLDGILRDDLNGLGSGILKDYWGIAGREDGGGSGTTSRRHSVSVVQPRTRRSSTVAGFSGNGLVLGTAVEDGDDTSPPMRNMDGRRMVGGGRTAGLGGGYSGAGPFATGRFGSGLGRSTIADDELADDLNSLSLSQDLQTLSQAGAPSRVHPSSLPAYGLGQQAQLSQSPGERITPTNGDYRTIQPASPSVRHPLSAGTGMGDGFASQQLYGDTRRPSASPNQFARRAVSRERDSSLAGIGEEEGFSSRLPSGTSQAAFRQMLEQQQAAQWGGTEVQQTRQGLAPGGNRLPSPTSQRAQALGAGGPTSPSYFNSTTAASVANRSPYGYTSTTSPSAQPISAVANAGRSGSLAGAGPGSLSHIQTNVGGQPGGGKYAQSKSPVDRFHAQHQLGQMHQAPSSAQSPTSASNPALNDLGRGVPLHRIASSTPMFIVEFKAGRSDIFFCNEPALAESLSVGDLVIVEADRGKDLGTITRAGITGEDVETFQRMQLQSQMAGEGGEEMISPVRTFGKEIMPKRLYGKATQTDVDLLPAKAQDEAKALQLCQGKVRAKKLPMEVVEAEYQWDRRKLTFYFVSDRRIDFRELVRELFRLYKTRIWMACLQGPSGSES</sequence>
<feature type="compositionally biased region" description="Polar residues" evidence="1">
    <location>
        <begin position="556"/>
        <end position="571"/>
    </location>
</feature>
<dbReference type="Proteomes" id="UP000054248">
    <property type="component" value="Unassembled WGS sequence"/>
</dbReference>
<feature type="region of interest" description="Disordered" evidence="1">
    <location>
        <begin position="556"/>
        <end position="599"/>
    </location>
</feature>
<feature type="compositionally biased region" description="Polar residues" evidence="1">
    <location>
        <begin position="234"/>
        <end position="248"/>
    </location>
</feature>
<evidence type="ECO:0000313" key="3">
    <source>
        <dbReference type="EMBL" id="KIO25751.1"/>
    </source>
</evidence>
<feature type="compositionally biased region" description="Polar residues" evidence="1">
    <location>
        <begin position="496"/>
        <end position="513"/>
    </location>
</feature>
<feature type="compositionally biased region" description="Polar residues" evidence="1">
    <location>
        <begin position="452"/>
        <end position="478"/>
    </location>
</feature>
<feature type="compositionally biased region" description="Low complexity" evidence="1">
    <location>
        <begin position="205"/>
        <end position="222"/>
    </location>
</feature>
<organism evidence="3 4">
    <name type="scientific">Tulasnella calospora MUT 4182</name>
    <dbReference type="NCBI Taxonomy" id="1051891"/>
    <lineage>
        <taxon>Eukaryota</taxon>
        <taxon>Fungi</taxon>
        <taxon>Dikarya</taxon>
        <taxon>Basidiomycota</taxon>
        <taxon>Agaricomycotina</taxon>
        <taxon>Agaricomycetes</taxon>
        <taxon>Cantharellales</taxon>
        <taxon>Tulasnellaceae</taxon>
        <taxon>Tulasnella</taxon>
    </lineage>
</organism>
<dbReference type="HOGENOM" id="CLU_013752_0_0_1"/>
<feature type="compositionally biased region" description="Low complexity" evidence="1">
    <location>
        <begin position="640"/>
        <end position="650"/>
    </location>
</feature>
<dbReference type="OrthoDB" id="243127at2759"/>
<feature type="compositionally biased region" description="Polar residues" evidence="1">
    <location>
        <begin position="256"/>
        <end position="284"/>
    </location>
</feature>
<dbReference type="PROSITE" id="PS51411">
    <property type="entry name" value="PSP1_C"/>
    <property type="match status" value="1"/>
</dbReference>